<evidence type="ECO:0000313" key="2">
    <source>
        <dbReference type="Proteomes" id="UP000190626"/>
    </source>
</evidence>
<keyword evidence="2" id="KW-1185">Reference proteome</keyword>
<accession>A0A1V4HBC1</accession>
<dbReference type="EMBL" id="MBTG01000040">
    <property type="protein sequence ID" value="OPH49272.1"/>
    <property type="molecule type" value="Genomic_DNA"/>
</dbReference>
<dbReference type="Proteomes" id="UP000190626">
    <property type="component" value="Unassembled WGS sequence"/>
</dbReference>
<sequence>MLDYESNSGSQFPFKTVIHLTGDQLVTIVARDSDHASRFECGAGLWRCVWIWLWCGIVMMRVDLDVARDCDDASNLDVVRECGHASKFDCSAGLGDASRFDCGAGL</sequence>
<organism evidence="1 2">
    <name type="scientific">Paenibacillus ferrarius</name>
    <dbReference type="NCBI Taxonomy" id="1469647"/>
    <lineage>
        <taxon>Bacteria</taxon>
        <taxon>Bacillati</taxon>
        <taxon>Bacillota</taxon>
        <taxon>Bacilli</taxon>
        <taxon>Bacillales</taxon>
        <taxon>Paenibacillaceae</taxon>
        <taxon>Paenibacillus</taxon>
    </lineage>
</organism>
<dbReference type="AlphaFoldDB" id="A0A1V4HBC1"/>
<evidence type="ECO:0000313" key="1">
    <source>
        <dbReference type="EMBL" id="OPH49272.1"/>
    </source>
</evidence>
<name>A0A1V4HBC1_9BACL</name>
<proteinExistence type="predicted"/>
<protein>
    <submittedName>
        <fullName evidence="1">Uncharacterized protein</fullName>
    </submittedName>
</protein>
<comment type="caution">
    <text evidence="1">The sequence shown here is derived from an EMBL/GenBank/DDBJ whole genome shotgun (WGS) entry which is preliminary data.</text>
</comment>
<gene>
    <name evidence="1" type="ORF">BC351_37425</name>
</gene>
<reference evidence="2" key="1">
    <citation type="submission" date="2016-07" db="EMBL/GenBank/DDBJ databases">
        <authorList>
            <person name="Florea S."/>
            <person name="Webb J.S."/>
            <person name="Jaromczyk J."/>
            <person name="Schardl C.L."/>
        </authorList>
    </citation>
    <scope>NUCLEOTIDE SEQUENCE [LARGE SCALE GENOMIC DNA]</scope>
    <source>
        <strain evidence="2">CY1</strain>
    </source>
</reference>